<protein>
    <submittedName>
        <fullName evidence="1">Uncharacterized protein</fullName>
    </submittedName>
</protein>
<proteinExistence type="predicted"/>
<comment type="caution">
    <text evidence="1">The sequence shown here is derived from an EMBL/GenBank/DDBJ whole genome shotgun (WGS) entry which is preliminary data.</text>
</comment>
<organism evidence="1 2">
    <name type="scientific">Stenotrophomonas maltophilia</name>
    <name type="common">Pseudomonas maltophilia</name>
    <name type="synonym">Xanthomonas maltophilia</name>
    <dbReference type="NCBI Taxonomy" id="40324"/>
    <lineage>
        <taxon>Bacteria</taxon>
        <taxon>Pseudomonadati</taxon>
        <taxon>Pseudomonadota</taxon>
        <taxon>Gammaproteobacteria</taxon>
        <taxon>Lysobacterales</taxon>
        <taxon>Lysobacteraceae</taxon>
        <taxon>Stenotrophomonas</taxon>
        <taxon>Stenotrophomonas maltophilia group</taxon>
    </lineage>
</organism>
<name>A0AB34TIC3_STEMA</name>
<sequence>MAVGFRCRNADQIIQIDSYYVNSHLVTQGYCDTLAVGTLVPQYEAAIALAPDYSSAAEAPVVFVKPTQTGKWIGSVQVASPYEAFGSFPARPNGELRIRAECPFYWAVFSSIGNPVSRNLRHGLRVRHPVTGQVVYTSNNIAPRITTMMPLTGGAGRWPTTVGFPTHSAMPWIFAANLVDCSAGQETEPFAMMAKINPGLSTMTVDYLNTNTMQHEAGDPFEGSTALVGVGALA</sequence>
<dbReference type="Proteomes" id="UP000037632">
    <property type="component" value="Unassembled WGS sequence"/>
</dbReference>
<accession>A0AB34TIC3</accession>
<evidence type="ECO:0000313" key="2">
    <source>
        <dbReference type="Proteomes" id="UP000037632"/>
    </source>
</evidence>
<dbReference type="AlphaFoldDB" id="A0AB34TIC3"/>
<gene>
    <name evidence="1" type="ORF">VL23_06380</name>
</gene>
<reference evidence="1 2" key="1">
    <citation type="journal article" date="2015" name="Antimicrob. Agents Chemother.">
        <title>Whole-Genome Sequencing Identifies Emergence of a Quinolone Resistance Mutation in a Case of Stenotrophomonas maltophilia Bacteremia.</title>
        <authorList>
            <person name="Pak T.R."/>
            <person name="Altman D.R."/>
            <person name="Attie O."/>
            <person name="Sebra R."/>
            <person name="Hamula C.L."/>
            <person name="Lewis M."/>
            <person name="Deikus G."/>
            <person name="Newman L.C."/>
            <person name="Fang G."/>
            <person name="Hand J."/>
            <person name="Papel G."/>
            <person name="Wallach F."/>
            <person name="Schadt E.E."/>
            <person name="Huprikar S."/>
            <person name="van Bakel H."/>
            <person name="Kasarskis A."/>
            <person name="Bashir A."/>
        </authorList>
    </citation>
    <scope>NUCLEOTIDE SEQUENCE [LARGE SCALE GENOMIC DNA]</scope>
    <source>
        <strain evidence="1 2">ISMMS6</strain>
    </source>
</reference>
<dbReference type="EMBL" id="JZIW01000001">
    <property type="protein sequence ID" value="KOO82875.1"/>
    <property type="molecule type" value="Genomic_DNA"/>
</dbReference>
<evidence type="ECO:0000313" key="1">
    <source>
        <dbReference type="EMBL" id="KOO82875.1"/>
    </source>
</evidence>